<keyword evidence="4" id="KW-1185">Reference proteome</keyword>
<evidence type="ECO:0000313" key="2">
    <source>
        <dbReference type="EMBL" id="GFG50178.1"/>
    </source>
</evidence>
<reference evidence="2 5" key="2">
    <citation type="journal article" date="2019" name="Emerg. Microbes Infect.">
        <title>Comprehensive subspecies identification of 175 nontuberculous mycobacteria species based on 7547 genomic profiles.</title>
        <authorList>
            <person name="Matsumoto Y."/>
            <person name="Kinjo T."/>
            <person name="Motooka D."/>
            <person name="Nabeya D."/>
            <person name="Jung N."/>
            <person name="Uechi K."/>
            <person name="Horii T."/>
            <person name="Iida T."/>
            <person name="Fujita J."/>
            <person name="Nakamura S."/>
        </authorList>
    </citation>
    <scope>NUCLEOTIDE SEQUENCE [LARGE SCALE GENOMIC DNA]</scope>
    <source>
        <strain evidence="2 5">JCM 6377</strain>
    </source>
</reference>
<feature type="compositionally biased region" description="Low complexity" evidence="1">
    <location>
        <begin position="79"/>
        <end position="95"/>
    </location>
</feature>
<dbReference type="Proteomes" id="UP000220914">
    <property type="component" value="Unassembled WGS sequence"/>
</dbReference>
<sequence length="121" mass="12463">MSAPNESAKGVKTLGIRLQPDVHAQLSFIAQLRDGTITDEIQIAIAAHIACAKDDPDLAGRAAEARAEIEREAAARQQAIATLFDGTGETSPTSGESGGSAAGRSRPTRRGQKGGESPPEG</sequence>
<evidence type="ECO:0000313" key="3">
    <source>
        <dbReference type="EMBL" id="PEG33316.1"/>
    </source>
</evidence>
<dbReference type="RefSeq" id="WP_097944897.1">
    <property type="nucleotide sequence ID" value="NZ_BLKS01000001.1"/>
</dbReference>
<proteinExistence type="predicted"/>
<name>A0A2A7MNQ1_MYCAG</name>
<dbReference type="OrthoDB" id="4733813at2"/>
<organism evidence="3 4">
    <name type="scientific">Mycolicibacterium agri</name>
    <name type="common">Mycobacterium agri</name>
    <dbReference type="NCBI Taxonomy" id="36811"/>
    <lineage>
        <taxon>Bacteria</taxon>
        <taxon>Bacillati</taxon>
        <taxon>Actinomycetota</taxon>
        <taxon>Actinomycetes</taxon>
        <taxon>Mycobacteriales</taxon>
        <taxon>Mycobacteriaceae</taxon>
        <taxon>Mycolicibacterium</taxon>
    </lineage>
</organism>
<reference evidence="2" key="3">
    <citation type="submission" date="2020-02" db="EMBL/GenBank/DDBJ databases">
        <authorList>
            <person name="Matsumoto Y."/>
            <person name="Motooka D."/>
            <person name="Nakamura S."/>
        </authorList>
    </citation>
    <scope>NUCLEOTIDE SEQUENCE</scope>
    <source>
        <strain evidence="2">JCM 6377</strain>
    </source>
</reference>
<dbReference type="EMBL" id="PDCP01000123">
    <property type="protein sequence ID" value="PEG33316.1"/>
    <property type="molecule type" value="Genomic_DNA"/>
</dbReference>
<gene>
    <name evidence="3" type="ORF">CQY20_31460</name>
    <name evidence="2" type="ORF">MAGR_16190</name>
</gene>
<dbReference type="AlphaFoldDB" id="A0A2A7MNQ1"/>
<evidence type="ECO:0000313" key="5">
    <source>
        <dbReference type="Proteomes" id="UP000465302"/>
    </source>
</evidence>
<reference evidence="3 4" key="1">
    <citation type="submission" date="2017-10" db="EMBL/GenBank/DDBJ databases">
        <title>The new phylogeny of genus Mycobacterium.</title>
        <authorList>
            <person name="Tortoli E."/>
            <person name="Trovato A."/>
            <person name="Cirillo D.M."/>
        </authorList>
    </citation>
    <scope>NUCLEOTIDE SEQUENCE [LARGE SCALE GENOMIC DNA]</scope>
    <source>
        <strain evidence="3 4">CCUG37673</strain>
    </source>
</reference>
<dbReference type="Proteomes" id="UP000465302">
    <property type="component" value="Unassembled WGS sequence"/>
</dbReference>
<comment type="caution">
    <text evidence="3">The sequence shown here is derived from an EMBL/GenBank/DDBJ whole genome shotgun (WGS) entry which is preliminary data.</text>
</comment>
<evidence type="ECO:0000256" key="1">
    <source>
        <dbReference type="SAM" id="MobiDB-lite"/>
    </source>
</evidence>
<dbReference type="EMBL" id="BLKS01000001">
    <property type="protein sequence ID" value="GFG50178.1"/>
    <property type="molecule type" value="Genomic_DNA"/>
</dbReference>
<evidence type="ECO:0000313" key="4">
    <source>
        <dbReference type="Proteomes" id="UP000220914"/>
    </source>
</evidence>
<accession>A0A2A7MNQ1</accession>
<feature type="region of interest" description="Disordered" evidence="1">
    <location>
        <begin position="79"/>
        <end position="121"/>
    </location>
</feature>
<protein>
    <submittedName>
        <fullName evidence="3">Uncharacterized protein</fullName>
    </submittedName>
</protein>